<name>A0A7S1ALA5_NOCSC</name>
<dbReference type="PANTHER" id="PTHR34598">
    <property type="entry name" value="BLL6449 PROTEIN"/>
    <property type="match status" value="1"/>
</dbReference>
<organism evidence="2">
    <name type="scientific">Noctiluca scintillans</name>
    <name type="common">Sea sparkle</name>
    <name type="synonym">Red tide dinoflagellate</name>
    <dbReference type="NCBI Taxonomy" id="2966"/>
    <lineage>
        <taxon>Eukaryota</taxon>
        <taxon>Sar</taxon>
        <taxon>Alveolata</taxon>
        <taxon>Dinophyceae</taxon>
        <taxon>Noctilucales</taxon>
        <taxon>Noctilucaceae</taxon>
        <taxon>Noctiluca</taxon>
    </lineage>
</organism>
<dbReference type="AlphaFoldDB" id="A0A7S1ALA5"/>
<dbReference type="NCBIfam" id="NF041278">
    <property type="entry name" value="CmcJ_NvfI_EfuI"/>
    <property type="match status" value="1"/>
</dbReference>
<dbReference type="InterPro" id="IPR044053">
    <property type="entry name" value="AsaB-like"/>
</dbReference>
<evidence type="ECO:0008006" key="3">
    <source>
        <dbReference type="Google" id="ProtNLM"/>
    </source>
</evidence>
<proteinExistence type="inferred from homology"/>
<sequence length="295" mass="33560">MSETQTDLPGVGPVTQADMNYAVVVPGKGVGRYIRRDDEGDLVDVHDSRTVAVRNARELSPAPTLDSWTWELLNRPTSVKDFCDDDEIRRVYYKEVEETVLEVTGAERVIVFDHTRRDTSTGSGLNTKVGETATAAARVHTDYSDRSGPDRVRTLGSVGGYTGVKLSEQEVEASMSSGFCIVNLWRNIRSEPVEAWPLAVLDPKTLGRDEFVEYKMRYPDREGENYGLRFHPAHQWYFYPRMEKDECLLIKTWESRKDRHRYCFHTAFDNKAATGLSRSSVEVRCVVIMPPTNRL</sequence>
<accession>A0A7S1ALA5</accession>
<dbReference type="PANTHER" id="PTHR34598:SF3">
    <property type="entry name" value="OXIDOREDUCTASE AN1597"/>
    <property type="match status" value="1"/>
</dbReference>
<gene>
    <name evidence="2" type="ORF">NSCI0253_LOCUS32430</name>
</gene>
<dbReference type="GO" id="GO:0016491">
    <property type="term" value="F:oxidoreductase activity"/>
    <property type="evidence" value="ECO:0007669"/>
    <property type="project" value="InterPro"/>
</dbReference>
<protein>
    <recommendedName>
        <fullName evidence="3">Methyltransferase</fullName>
    </recommendedName>
</protein>
<comment type="similarity">
    <text evidence="1">Belongs to the asaB hydroxylase/desaturase family.</text>
</comment>
<evidence type="ECO:0000256" key="1">
    <source>
        <dbReference type="ARBA" id="ARBA00023604"/>
    </source>
</evidence>
<reference evidence="2" key="1">
    <citation type="submission" date="2021-01" db="EMBL/GenBank/DDBJ databases">
        <authorList>
            <person name="Corre E."/>
            <person name="Pelletier E."/>
            <person name="Niang G."/>
            <person name="Scheremetjew M."/>
            <person name="Finn R."/>
            <person name="Kale V."/>
            <person name="Holt S."/>
            <person name="Cochrane G."/>
            <person name="Meng A."/>
            <person name="Brown T."/>
            <person name="Cohen L."/>
        </authorList>
    </citation>
    <scope>NUCLEOTIDE SEQUENCE</scope>
</reference>
<dbReference type="EMBL" id="HBFQ01045615">
    <property type="protein sequence ID" value="CAD8858077.1"/>
    <property type="molecule type" value="Transcribed_RNA"/>
</dbReference>
<evidence type="ECO:0000313" key="2">
    <source>
        <dbReference type="EMBL" id="CAD8858077.1"/>
    </source>
</evidence>